<keyword evidence="7 15" id="KW-0963">Cytoplasm</keyword>
<sequence>MSPPYPVEILTLFPGMVSGYLGASILGKAQEKGLLSATITDIREYAEGKHRVTDDAPYGGGAGMVMKPEPLVSAIEAAKGRLPGARALLMSPRGPAFTQATARELVRHEAGLILVCGRYEGVDERVMAHLDGELSLGDFVLTGGELAAMTVVDAVARLVPGVLGNVDSSVTESFEEGLLEHPQYTRPPVFRGVEVPAALQSGDHARIARWRRWKSLVLTQARRPDLYARVELSKADQKLLARREEEL</sequence>
<dbReference type="PIRSF" id="PIRSF000386">
    <property type="entry name" value="tRNA_mtase"/>
    <property type="match status" value="1"/>
</dbReference>
<proteinExistence type="inferred from homology"/>
<dbReference type="GO" id="GO:0002939">
    <property type="term" value="P:tRNA N1-guanine methylation"/>
    <property type="evidence" value="ECO:0007669"/>
    <property type="project" value="TreeGrafter"/>
</dbReference>
<keyword evidence="11 15" id="KW-0819">tRNA processing</keyword>
<evidence type="ECO:0000256" key="15">
    <source>
        <dbReference type="HAMAP-Rule" id="MF_00605"/>
    </source>
</evidence>
<organism evidence="19 20">
    <name type="scientific">Pseudomyxococcus hansupus</name>
    <dbReference type="NCBI Taxonomy" id="1297742"/>
    <lineage>
        <taxon>Bacteria</taxon>
        <taxon>Pseudomonadati</taxon>
        <taxon>Myxococcota</taxon>
        <taxon>Myxococcia</taxon>
        <taxon>Myxococcales</taxon>
        <taxon>Cystobacterineae</taxon>
        <taxon>Myxococcaceae</taxon>
        <taxon>Pseudomyxococcus</taxon>
    </lineage>
</organism>
<dbReference type="InterPro" id="IPR023148">
    <property type="entry name" value="tRNA_m1G_MeTrfase_C_sf"/>
</dbReference>
<evidence type="ECO:0000259" key="18">
    <source>
        <dbReference type="Pfam" id="PF01746"/>
    </source>
</evidence>
<dbReference type="STRING" id="1297742.A176_003362"/>
<dbReference type="Gene3D" id="1.10.1270.20">
    <property type="entry name" value="tRNA(m1g37)methyltransferase, domain 2"/>
    <property type="match status" value="1"/>
</dbReference>
<evidence type="ECO:0000256" key="13">
    <source>
        <dbReference type="ARBA" id="ARBA00033392"/>
    </source>
</evidence>
<feature type="binding site" evidence="15 16">
    <location>
        <position position="117"/>
    </location>
    <ligand>
        <name>S-adenosyl-L-methionine</name>
        <dbReference type="ChEBI" id="CHEBI:59789"/>
    </ligand>
</feature>
<evidence type="ECO:0000256" key="3">
    <source>
        <dbReference type="ARBA" id="ARBA00007630"/>
    </source>
</evidence>
<dbReference type="PANTHER" id="PTHR46417:SF1">
    <property type="entry name" value="TRNA (GUANINE-N(1)-)-METHYLTRANSFERASE"/>
    <property type="match status" value="1"/>
</dbReference>
<dbReference type="InterPro" id="IPR002649">
    <property type="entry name" value="tRNA_m1G_MeTrfase_TrmD"/>
</dbReference>
<evidence type="ECO:0000256" key="8">
    <source>
        <dbReference type="ARBA" id="ARBA00022603"/>
    </source>
</evidence>
<dbReference type="RefSeq" id="WP_002640626.1">
    <property type="nucleotide sequence ID" value="NZ_CP012109.1"/>
</dbReference>
<comment type="subunit">
    <text evidence="4 15 17">Homodimer.</text>
</comment>
<evidence type="ECO:0000256" key="4">
    <source>
        <dbReference type="ARBA" id="ARBA00011738"/>
    </source>
</evidence>
<dbReference type="CDD" id="cd18080">
    <property type="entry name" value="TrmD-like"/>
    <property type="match status" value="1"/>
</dbReference>
<keyword evidence="8 15" id="KW-0489">Methyltransferase</keyword>
<dbReference type="InterPro" id="IPR029028">
    <property type="entry name" value="Alpha/beta_knot_MTases"/>
</dbReference>
<dbReference type="EMBL" id="CP012109">
    <property type="protein sequence ID" value="AKQ66450.1"/>
    <property type="molecule type" value="Genomic_DNA"/>
</dbReference>
<dbReference type="GO" id="GO:0005829">
    <property type="term" value="C:cytosol"/>
    <property type="evidence" value="ECO:0007669"/>
    <property type="project" value="TreeGrafter"/>
</dbReference>
<comment type="similarity">
    <text evidence="3 15 17">Belongs to the RNA methyltransferase TrmD family.</text>
</comment>
<feature type="domain" description="tRNA methyltransferase TRMD/TRM10-type" evidence="18">
    <location>
        <begin position="7"/>
        <end position="228"/>
    </location>
</feature>
<keyword evidence="10 15" id="KW-0949">S-adenosyl-L-methionine</keyword>
<evidence type="ECO:0000256" key="9">
    <source>
        <dbReference type="ARBA" id="ARBA00022679"/>
    </source>
</evidence>
<keyword evidence="20" id="KW-1185">Reference proteome</keyword>
<dbReference type="eggNOG" id="COG0336">
    <property type="taxonomic scope" value="Bacteria"/>
</dbReference>
<evidence type="ECO:0000313" key="20">
    <source>
        <dbReference type="Proteomes" id="UP000009026"/>
    </source>
</evidence>
<accession>A0A0H4WYL9</accession>
<dbReference type="InterPro" id="IPR016009">
    <property type="entry name" value="tRNA_MeTrfase_TRMD/TRM10"/>
</dbReference>
<evidence type="ECO:0000256" key="6">
    <source>
        <dbReference type="ARBA" id="ARBA00014679"/>
    </source>
</evidence>
<protein>
    <recommendedName>
        <fullName evidence="6 15">tRNA (guanine-N(1)-)-methyltransferase</fullName>
        <ecNumber evidence="5 15">2.1.1.228</ecNumber>
    </recommendedName>
    <alternativeName>
        <fullName evidence="12 15">M1G-methyltransferase</fullName>
    </alternativeName>
    <alternativeName>
        <fullName evidence="13 15">tRNA [GM37] methyltransferase</fullName>
    </alternativeName>
</protein>
<evidence type="ECO:0000256" key="1">
    <source>
        <dbReference type="ARBA" id="ARBA00002634"/>
    </source>
</evidence>
<dbReference type="Gene3D" id="3.40.1280.10">
    <property type="match status" value="1"/>
</dbReference>
<evidence type="ECO:0000256" key="10">
    <source>
        <dbReference type="ARBA" id="ARBA00022691"/>
    </source>
</evidence>
<gene>
    <name evidence="15" type="primary">trmD</name>
    <name evidence="19" type="ORF">A176_003362</name>
</gene>
<dbReference type="EC" id="2.1.1.228" evidence="5 15"/>
<dbReference type="AlphaFoldDB" id="A0A0H4WYL9"/>
<evidence type="ECO:0000256" key="16">
    <source>
        <dbReference type="PIRSR" id="PIRSR000386-1"/>
    </source>
</evidence>
<evidence type="ECO:0000256" key="11">
    <source>
        <dbReference type="ARBA" id="ARBA00022694"/>
    </source>
</evidence>
<evidence type="ECO:0000256" key="5">
    <source>
        <dbReference type="ARBA" id="ARBA00012807"/>
    </source>
</evidence>
<dbReference type="Pfam" id="PF01746">
    <property type="entry name" value="tRNA_m1G_MT"/>
    <property type="match status" value="1"/>
</dbReference>
<dbReference type="HAMAP" id="MF_00605">
    <property type="entry name" value="TrmD"/>
    <property type="match status" value="1"/>
</dbReference>
<feature type="binding site" evidence="15 16">
    <location>
        <begin position="136"/>
        <end position="141"/>
    </location>
    <ligand>
        <name>S-adenosyl-L-methionine</name>
        <dbReference type="ChEBI" id="CHEBI:59789"/>
    </ligand>
</feature>
<evidence type="ECO:0000313" key="19">
    <source>
        <dbReference type="EMBL" id="AKQ66450.1"/>
    </source>
</evidence>
<evidence type="ECO:0000256" key="14">
    <source>
        <dbReference type="ARBA" id="ARBA00047783"/>
    </source>
</evidence>
<evidence type="ECO:0000256" key="7">
    <source>
        <dbReference type="ARBA" id="ARBA00022490"/>
    </source>
</evidence>
<comment type="function">
    <text evidence="1 15 17">Specifically methylates guanosine-37 in various tRNAs.</text>
</comment>
<evidence type="ECO:0000256" key="17">
    <source>
        <dbReference type="RuleBase" id="RU003464"/>
    </source>
</evidence>
<dbReference type="SUPFAM" id="SSF75217">
    <property type="entry name" value="alpha/beta knot"/>
    <property type="match status" value="1"/>
</dbReference>
<dbReference type="PATRIC" id="fig|1297742.4.peg.3392"/>
<dbReference type="FunFam" id="3.40.1280.10:FF:000001">
    <property type="entry name" value="tRNA (guanine-N(1)-)-methyltransferase"/>
    <property type="match status" value="1"/>
</dbReference>
<dbReference type="GO" id="GO:0052906">
    <property type="term" value="F:tRNA (guanine(37)-N1)-methyltransferase activity"/>
    <property type="evidence" value="ECO:0007669"/>
    <property type="project" value="UniProtKB-UniRule"/>
</dbReference>
<dbReference type="OrthoDB" id="9807416at2"/>
<keyword evidence="9 15" id="KW-0808">Transferase</keyword>
<comment type="subcellular location">
    <subcellularLocation>
        <location evidence="2 15 17">Cytoplasm</location>
    </subcellularLocation>
</comment>
<evidence type="ECO:0000256" key="2">
    <source>
        <dbReference type="ARBA" id="ARBA00004496"/>
    </source>
</evidence>
<evidence type="ECO:0000256" key="12">
    <source>
        <dbReference type="ARBA" id="ARBA00029736"/>
    </source>
</evidence>
<dbReference type="NCBIfam" id="NF000648">
    <property type="entry name" value="PRK00026.1"/>
    <property type="match status" value="1"/>
</dbReference>
<dbReference type="InterPro" id="IPR029026">
    <property type="entry name" value="tRNA_m1G_MTases_N"/>
</dbReference>
<dbReference type="FunFam" id="1.10.1270.20:FF:000001">
    <property type="entry name" value="tRNA (guanine-N(1)-)-methyltransferase"/>
    <property type="match status" value="1"/>
</dbReference>
<comment type="catalytic activity">
    <reaction evidence="14 15 17">
        <text>guanosine(37) in tRNA + S-adenosyl-L-methionine = N(1)-methylguanosine(37) in tRNA + S-adenosyl-L-homocysteine + H(+)</text>
        <dbReference type="Rhea" id="RHEA:36899"/>
        <dbReference type="Rhea" id="RHEA-COMP:10145"/>
        <dbReference type="Rhea" id="RHEA-COMP:10147"/>
        <dbReference type="ChEBI" id="CHEBI:15378"/>
        <dbReference type="ChEBI" id="CHEBI:57856"/>
        <dbReference type="ChEBI" id="CHEBI:59789"/>
        <dbReference type="ChEBI" id="CHEBI:73542"/>
        <dbReference type="ChEBI" id="CHEBI:74269"/>
        <dbReference type="EC" id="2.1.1.228"/>
    </reaction>
</comment>
<reference evidence="19 20" key="1">
    <citation type="journal article" date="2016" name="PLoS ONE">
        <title>Complete Genome Sequence and Comparative Genomics of a Novel Myxobacterium Myxococcus hansupus.</title>
        <authorList>
            <person name="Sharma G."/>
            <person name="Narwani T."/>
            <person name="Subramanian S."/>
        </authorList>
    </citation>
    <scope>NUCLEOTIDE SEQUENCE [LARGE SCALE GENOMIC DNA]</scope>
    <source>
        <strain evidence="20">mixupus</strain>
    </source>
</reference>
<dbReference type="NCBIfam" id="TIGR00088">
    <property type="entry name" value="trmD"/>
    <property type="match status" value="1"/>
</dbReference>
<dbReference type="PANTHER" id="PTHR46417">
    <property type="entry name" value="TRNA (GUANINE-N(1)-)-METHYLTRANSFERASE"/>
    <property type="match status" value="1"/>
</dbReference>
<dbReference type="Proteomes" id="UP000009026">
    <property type="component" value="Chromosome"/>
</dbReference>
<dbReference type="KEGG" id="mym:A176_003362"/>
<name>A0A0H4WYL9_9BACT</name>